<dbReference type="EnsemblPlants" id="AVESA.00010b.r2.7CG0691330.1">
    <property type="protein sequence ID" value="AVESA.00010b.r2.7CG0691330.1.CDS"/>
    <property type="gene ID" value="AVESA.00010b.r2.7CG0691330"/>
</dbReference>
<proteinExistence type="predicted"/>
<name>A0ACD6A6U7_AVESA</name>
<accession>A0ACD6A6U7</accession>
<reference evidence="1" key="2">
    <citation type="submission" date="2025-09" db="UniProtKB">
        <authorList>
            <consortium name="EnsemblPlants"/>
        </authorList>
    </citation>
    <scope>IDENTIFICATION</scope>
</reference>
<protein>
    <submittedName>
        <fullName evidence="1">Uncharacterized protein</fullName>
    </submittedName>
</protein>
<evidence type="ECO:0000313" key="1">
    <source>
        <dbReference type="EnsemblPlants" id="AVESA.00010b.r2.7CG0691330.1.CDS"/>
    </source>
</evidence>
<reference evidence="1" key="1">
    <citation type="submission" date="2021-05" db="EMBL/GenBank/DDBJ databases">
        <authorList>
            <person name="Scholz U."/>
            <person name="Mascher M."/>
            <person name="Fiebig A."/>
        </authorList>
    </citation>
    <scope>NUCLEOTIDE SEQUENCE [LARGE SCALE GENOMIC DNA]</scope>
</reference>
<evidence type="ECO:0000313" key="2">
    <source>
        <dbReference type="Proteomes" id="UP001732700"/>
    </source>
</evidence>
<keyword evidence="2" id="KW-1185">Reference proteome</keyword>
<organism evidence="1 2">
    <name type="scientific">Avena sativa</name>
    <name type="common">Oat</name>
    <dbReference type="NCBI Taxonomy" id="4498"/>
    <lineage>
        <taxon>Eukaryota</taxon>
        <taxon>Viridiplantae</taxon>
        <taxon>Streptophyta</taxon>
        <taxon>Embryophyta</taxon>
        <taxon>Tracheophyta</taxon>
        <taxon>Spermatophyta</taxon>
        <taxon>Magnoliopsida</taxon>
        <taxon>Liliopsida</taxon>
        <taxon>Poales</taxon>
        <taxon>Poaceae</taxon>
        <taxon>BOP clade</taxon>
        <taxon>Pooideae</taxon>
        <taxon>Poodae</taxon>
        <taxon>Poeae</taxon>
        <taxon>Poeae Chloroplast Group 1 (Aveneae type)</taxon>
        <taxon>Aveninae</taxon>
        <taxon>Avena</taxon>
    </lineage>
</organism>
<sequence>MVGRPRRTMACSFLCEEQQQVESKPVPELQHLHAQASSDLLFEDQQLVGGGTASSKMPVLQHLHAEASSDVLCEEKPQVGGTASSQNPVPKLQHHHAEAASDLLCEELAGQTASSQMLQEQDVSSLKDLLNTATLDGLCINAASSSSVQSDAAPSHCLSSLPIWDLNRSLQQAYNAIDCYLEERRDTTMFMDQPGVSRVDKVVRQCLCWPDGTRKKRLESEPIDEKRDWMRQLVQTLVDKYNDYNHLLGDVAYEVKDVVRFQTVQGASDPSRMHYHINLTTKTKGALDSTCAIDDLFFAEVTFKRGDAELVVSCFCTVKSTDNGCCHGCDVKHPNDAATYTGGQVSPLDEYTKLGPIDWTGYNETLEEEERREA</sequence>
<dbReference type="Proteomes" id="UP001732700">
    <property type="component" value="Chromosome 7C"/>
</dbReference>